<accession>B9RWG3</accession>
<dbReference type="EMBL" id="EQ973823">
    <property type="protein sequence ID" value="EEF44215.1"/>
    <property type="molecule type" value="Genomic_DNA"/>
</dbReference>
<evidence type="ECO:0000313" key="2">
    <source>
        <dbReference type="EMBL" id="EEF44215.1"/>
    </source>
</evidence>
<proteinExistence type="predicted"/>
<dbReference type="Proteomes" id="UP000008311">
    <property type="component" value="Unassembled WGS sequence"/>
</dbReference>
<evidence type="ECO:0000256" key="1">
    <source>
        <dbReference type="SAM" id="MobiDB-lite"/>
    </source>
</evidence>
<sequence length="60" mass="6796">MFDSSYNPPLPSSSLPSMENAPTVCEKKDSKAFHGLNCEKTRELEKQGFAYFKKVPRKTV</sequence>
<reference evidence="3" key="1">
    <citation type="journal article" date="2010" name="Nat. Biotechnol.">
        <title>Draft genome sequence of the oilseed species Ricinus communis.</title>
        <authorList>
            <person name="Chan A.P."/>
            <person name="Crabtree J."/>
            <person name="Zhao Q."/>
            <person name="Lorenzi H."/>
            <person name="Orvis J."/>
            <person name="Puiu D."/>
            <person name="Melake-Berhan A."/>
            <person name="Jones K.M."/>
            <person name="Redman J."/>
            <person name="Chen G."/>
            <person name="Cahoon E.B."/>
            <person name="Gedil M."/>
            <person name="Stanke M."/>
            <person name="Haas B.J."/>
            <person name="Wortman J.R."/>
            <person name="Fraser-Liggett C.M."/>
            <person name="Ravel J."/>
            <person name="Rabinowicz P.D."/>
        </authorList>
    </citation>
    <scope>NUCLEOTIDE SEQUENCE [LARGE SCALE GENOMIC DNA]</scope>
    <source>
        <strain evidence="3">cv. Hale</strain>
    </source>
</reference>
<dbReference type="InParanoid" id="B9RWG3"/>
<organism evidence="2 3">
    <name type="scientific">Ricinus communis</name>
    <name type="common">Castor bean</name>
    <dbReference type="NCBI Taxonomy" id="3988"/>
    <lineage>
        <taxon>Eukaryota</taxon>
        <taxon>Viridiplantae</taxon>
        <taxon>Streptophyta</taxon>
        <taxon>Embryophyta</taxon>
        <taxon>Tracheophyta</taxon>
        <taxon>Spermatophyta</taxon>
        <taxon>Magnoliopsida</taxon>
        <taxon>eudicotyledons</taxon>
        <taxon>Gunneridae</taxon>
        <taxon>Pentapetalae</taxon>
        <taxon>rosids</taxon>
        <taxon>fabids</taxon>
        <taxon>Malpighiales</taxon>
        <taxon>Euphorbiaceae</taxon>
        <taxon>Acalyphoideae</taxon>
        <taxon>Acalypheae</taxon>
        <taxon>Ricinus</taxon>
    </lineage>
</organism>
<feature type="region of interest" description="Disordered" evidence="1">
    <location>
        <begin position="1"/>
        <end position="22"/>
    </location>
</feature>
<keyword evidence="3" id="KW-1185">Reference proteome</keyword>
<name>B9RWG3_RICCO</name>
<protein>
    <submittedName>
        <fullName evidence="2">Uncharacterized protein</fullName>
    </submittedName>
</protein>
<gene>
    <name evidence="2" type="ORF">RCOM_1019180</name>
</gene>
<evidence type="ECO:0000313" key="3">
    <source>
        <dbReference type="Proteomes" id="UP000008311"/>
    </source>
</evidence>
<dbReference type="AlphaFoldDB" id="B9RWG3"/>